<dbReference type="GO" id="GO:0008168">
    <property type="term" value="F:methyltransferase activity"/>
    <property type="evidence" value="ECO:0007669"/>
    <property type="project" value="UniProtKB-KW"/>
</dbReference>
<accession>A0ABX8VPS1</accession>
<keyword evidence="4" id="KW-0808">Transferase</keyword>
<dbReference type="SUPFAM" id="SSF53335">
    <property type="entry name" value="S-adenosyl-L-methionine-dependent methyltransferases"/>
    <property type="match status" value="1"/>
</dbReference>
<dbReference type="NCBIfam" id="TIGR00027">
    <property type="entry name" value="mthyl_TIGR00027"/>
    <property type="match status" value="1"/>
</dbReference>
<reference evidence="7 8" key="1">
    <citation type="submission" date="2021-07" db="EMBL/GenBank/DDBJ databases">
        <title>Whole genome sequencing of non-tuberculosis mycobacteria type-strains.</title>
        <authorList>
            <person name="Igarashi Y."/>
            <person name="Osugi A."/>
            <person name="Mitarai S."/>
        </authorList>
    </citation>
    <scope>NUCLEOTIDE SEQUENCE [LARGE SCALE GENOMIC DNA]</scope>
    <source>
        <strain evidence="7 8">JCM 16370</strain>
    </source>
</reference>
<dbReference type="Gene3D" id="3.40.50.150">
    <property type="entry name" value="Vaccinia Virus protein VP39"/>
    <property type="match status" value="1"/>
</dbReference>
<protein>
    <recommendedName>
        <fullName evidence="6">S-adenosyl-L-methionine-dependent methyltransferase</fullName>
        <ecNumber evidence="6">2.1.1.-</ecNumber>
    </recommendedName>
</protein>
<proteinExistence type="inferred from homology"/>
<comment type="similarity">
    <text evidence="2 6">Belongs to the UPF0677 family.</text>
</comment>
<keyword evidence="8" id="KW-1185">Reference proteome</keyword>
<organism evidence="7 8">
    <name type="scientific">Mycolicibacterium pallens</name>
    <dbReference type="NCBI Taxonomy" id="370524"/>
    <lineage>
        <taxon>Bacteria</taxon>
        <taxon>Bacillati</taxon>
        <taxon>Actinomycetota</taxon>
        <taxon>Actinomycetes</taxon>
        <taxon>Mycobacteriales</taxon>
        <taxon>Mycobacteriaceae</taxon>
        <taxon>Mycolicibacterium</taxon>
    </lineage>
</organism>
<dbReference type="InterPro" id="IPR029063">
    <property type="entry name" value="SAM-dependent_MTases_sf"/>
</dbReference>
<keyword evidence="5 6" id="KW-0949">S-adenosyl-L-methionine</keyword>
<evidence type="ECO:0000256" key="3">
    <source>
        <dbReference type="ARBA" id="ARBA00022603"/>
    </source>
</evidence>
<dbReference type="PANTHER" id="PTHR43619">
    <property type="entry name" value="S-ADENOSYL-L-METHIONINE-DEPENDENT METHYLTRANSFERASE YKTD-RELATED"/>
    <property type="match status" value="1"/>
</dbReference>
<evidence type="ECO:0000313" key="7">
    <source>
        <dbReference type="EMBL" id="QYL17971.1"/>
    </source>
</evidence>
<evidence type="ECO:0000256" key="1">
    <source>
        <dbReference type="ARBA" id="ARBA00003907"/>
    </source>
</evidence>
<evidence type="ECO:0000256" key="4">
    <source>
        <dbReference type="ARBA" id="ARBA00022679"/>
    </source>
</evidence>
<evidence type="ECO:0000313" key="8">
    <source>
        <dbReference type="Proteomes" id="UP000825367"/>
    </source>
</evidence>
<keyword evidence="3 6" id="KW-0489">Methyltransferase</keyword>
<evidence type="ECO:0000256" key="2">
    <source>
        <dbReference type="ARBA" id="ARBA00008138"/>
    </source>
</evidence>
<dbReference type="GO" id="GO:0032259">
    <property type="term" value="P:methylation"/>
    <property type="evidence" value="ECO:0007669"/>
    <property type="project" value="UniProtKB-KW"/>
</dbReference>
<dbReference type="EMBL" id="CP080333">
    <property type="protein sequence ID" value="QYL17971.1"/>
    <property type="molecule type" value="Genomic_DNA"/>
</dbReference>
<dbReference type="Pfam" id="PF04072">
    <property type="entry name" value="LCM"/>
    <property type="match status" value="1"/>
</dbReference>
<comment type="function">
    <text evidence="1 6">Exhibits S-adenosyl-L-methionine-dependent methyltransferase activity.</text>
</comment>
<dbReference type="RefSeq" id="WP_071947455.1">
    <property type="nucleotide sequence ID" value="NZ_BAAAVX010000003.1"/>
</dbReference>
<dbReference type="InterPro" id="IPR011610">
    <property type="entry name" value="SAM_mthyl_Trfase_ML2640-like"/>
</dbReference>
<evidence type="ECO:0000256" key="5">
    <source>
        <dbReference type="ARBA" id="ARBA00022691"/>
    </source>
</evidence>
<dbReference type="Proteomes" id="UP000825367">
    <property type="component" value="Chromosome"/>
</dbReference>
<evidence type="ECO:0000256" key="6">
    <source>
        <dbReference type="RuleBase" id="RU362030"/>
    </source>
</evidence>
<sequence>MCQTHIRYEGDTWDLASSVGATATSVAASRALASRGPDALINDPYAEALVNAVGVESLIRVANGEANIEDDPMLNRRRMTEQIAVRTRYFDNVFTNAARDGIRQAVILASGLDTRAYRMSWPAGSVVFELDQPQVIEFKTRVMADLGVSPTADRRTVAIDLRDDWPTALRENGFDVDQPTAWIAEGLLIYLPPEAQDRLLDNVTALSAPGSRFATEFMAAGTTLPDSWRDRFKKYSSQIGSDIDLPALFYDGERNPAGDYLAERGWRISTLTTRESYAVNGFEMPDDETLVQFSDSTGYLTATLS</sequence>
<gene>
    <name evidence="7" type="ORF">K0O64_05305</name>
</gene>
<dbReference type="PANTHER" id="PTHR43619:SF2">
    <property type="entry name" value="S-ADENOSYL-L-METHIONINE-DEPENDENT METHYLTRANSFERASES SUPERFAMILY PROTEIN"/>
    <property type="match status" value="1"/>
</dbReference>
<dbReference type="InterPro" id="IPR007213">
    <property type="entry name" value="Ppm1/Ppm2/Tcmp"/>
</dbReference>
<dbReference type="EC" id="2.1.1.-" evidence="6"/>
<name>A0ABX8VPS1_9MYCO</name>